<keyword evidence="3 7" id="KW-0479">Metal-binding</keyword>
<dbReference type="GO" id="GO:0046872">
    <property type="term" value="F:metal ion binding"/>
    <property type="evidence" value="ECO:0007669"/>
    <property type="project" value="UniProtKB-KW"/>
</dbReference>
<dbReference type="EMBL" id="LR900429">
    <property type="protein sequence ID" value="CAD7245648.1"/>
    <property type="molecule type" value="Genomic_DNA"/>
</dbReference>
<reference evidence="9" key="1">
    <citation type="submission" date="2020-11" db="EMBL/GenBank/DDBJ databases">
        <authorList>
            <person name="Tran Van P."/>
        </authorList>
    </citation>
    <scope>NUCLEOTIDE SEQUENCE</scope>
</reference>
<dbReference type="GO" id="GO:0006412">
    <property type="term" value="P:translation"/>
    <property type="evidence" value="ECO:0007669"/>
    <property type="project" value="UniProtKB-KW"/>
</dbReference>
<name>A0A7R8X7U5_9CRUS</name>
<dbReference type="OrthoDB" id="6372136at2759"/>
<evidence type="ECO:0000256" key="3">
    <source>
        <dbReference type="ARBA" id="ARBA00022723"/>
    </source>
</evidence>
<evidence type="ECO:0000313" key="9">
    <source>
        <dbReference type="EMBL" id="CAD7245648.1"/>
    </source>
</evidence>
<dbReference type="EC" id="3.5.1.88" evidence="2 7"/>
<evidence type="ECO:0000256" key="6">
    <source>
        <dbReference type="ARBA" id="ARBA00037114"/>
    </source>
</evidence>
<dbReference type="GO" id="GO:0005739">
    <property type="term" value="C:mitochondrion"/>
    <property type="evidence" value="ECO:0007669"/>
    <property type="project" value="TreeGrafter"/>
</dbReference>
<dbReference type="GO" id="GO:0042586">
    <property type="term" value="F:peptide deformylase activity"/>
    <property type="evidence" value="ECO:0007669"/>
    <property type="project" value="UniProtKB-EC"/>
</dbReference>
<dbReference type="Proteomes" id="UP000677054">
    <property type="component" value="Unassembled WGS sequence"/>
</dbReference>
<evidence type="ECO:0000256" key="4">
    <source>
        <dbReference type="ARBA" id="ARBA00022801"/>
    </source>
</evidence>
<organism evidence="9">
    <name type="scientific">Darwinula stevensoni</name>
    <dbReference type="NCBI Taxonomy" id="69355"/>
    <lineage>
        <taxon>Eukaryota</taxon>
        <taxon>Metazoa</taxon>
        <taxon>Ecdysozoa</taxon>
        <taxon>Arthropoda</taxon>
        <taxon>Crustacea</taxon>
        <taxon>Oligostraca</taxon>
        <taxon>Ostracoda</taxon>
        <taxon>Podocopa</taxon>
        <taxon>Podocopida</taxon>
        <taxon>Darwinulocopina</taxon>
        <taxon>Darwinuloidea</taxon>
        <taxon>Darwinulidae</taxon>
        <taxon>Darwinula</taxon>
    </lineage>
</organism>
<dbReference type="AlphaFoldDB" id="A0A7R8X7U5"/>
<dbReference type="InterPro" id="IPR036821">
    <property type="entry name" value="Peptide_deformylase_sf"/>
</dbReference>
<feature type="region of interest" description="Disordered" evidence="8">
    <location>
        <begin position="193"/>
        <end position="231"/>
    </location>
</feature>
<feature type="non-terminal residue" evidence="9">
    <location>
        <position position="231"/>
    </location>
</feature>
<dbReference type="EMBL" id="CAJPEV010000912">
    <property type="protein sequence ID" value="CAG0889478.1"/>
    <property type="molecule type" value="Genomic_DNA"/>
</dbReference>
<evidence type="ECO:0000313" key="10">
    <source>
        <dbReference type="Proteomes" id="UP000677054"/>
    </source>
</evidence>
<proteinExistence type="inferred from homology"/>
<evidence type="ECO:0000256" key="5">
    <source>
        <dbReference type="ARBA" id="ARBA00022917"/>
    </source>
</evidence>
<evidence type="ECO:0000256" key="7">
    <source>
        <dbReference type="RuleBase" id="RU362111"/>
    </source>
</evidence>
<dbReference type="Gene3D" id="3.90.45.10">
    <property type="entry name" value="Peptide deformylase"/>
    <property type="match status" value="1"/>
</dbReference>
<keyword evidence="5 7" id="KW-0648">Protein biosynthesis</keyword>
<evidence type="ECO:0000256" key="8">
    <source>
        <dbReference type="SAM" id="MobiDB-lite"/>
    </source>
</evidence>
<protein>
    <recommendedName>
        <fullName evidence="2 7">Peptide deformylase</fullName>
        <ecNumber evidence="2 7">3.5.1.88</ecNumber>
    </recommendedName>
</protein>
<dbReference type="PANTHER" id="PTHR10458">
    <property type="entry name" value="PEPTIDE DEFORMYLASE"/>
    <property type="match status" value="1"/>
</dbReference>
<accession>A0A7R8X7U5</accession>
<evidence type="ECO:0000256" key="2">
    <source>
        <dbReference type="ARBA" id="ARBA00012175"/>
    </source>
</evidence>
<feature type="compositionally biased region" description="Basic and acidic residues" evidence="8">
    <location>
        <begin position="193"/>
        <end position="208"/>
    </location>
</feature>
<feature type="compositionally biased region" description="Basic and acidic residues" evidence="8">
    <location>
        <begin position="221"/>
        <end position="231"/>
    </location>
</feature>
<comment type="catalytic activity">
    <reaction evidence="7">
        <text>N-terminal N-formyl-L-methionyl-[peptide] + H2O = N-terminal L-methionyl-[peptide] + formate</text>
        <dbReference type="Rhea" id="RHEA:24420"/>
        <dbReference type="Rhea" id="RHEA-COMP:10639"/>
        <dbReference type="Rhea" id="RHEA-COMP:10640"/>
        <dbReference type="ChEBI" id="CHEBI:15377"/>
        <dbReference type="ChEBI" id="CHEBI:15740"/>
        <dbReference type="ChEBI" id="CHEBI:49298"/>
        <dbReference type="ChEBI" id="CHEBI:64731"/>
        <dbReference type="EC" id="3.5.1.88"/>
    </reaction>
</comment>
<dbReference type="Pfam" id="PF01327">
    <property type="entry name" value="Pep_deformylase"/>
    <property type="match status" value="1"/>
</dbReference>
<dbReference type="PANTHER" id="PTHR10458:SF2">
    <property type="entry name" value="PEPTIDE DEFORMYLASE, MITOCHONDRIAL"/>
    <property type="match status" value="1"/>
</dbReference>
<keyword evidence="4 7" id="KW-0378">Hydrolase</keyword>
<dbReference type="InterPro" id="IPR023635">
    <property type="entry name" value="Peptide_deformylase"/>
</dbReference>
<sequence>PAPVTVASSAKRQLHEHCYLHQEETSHTYSKRVRKRRGTHFEIVSDVEVPPPGRSEIFILVLSVIGIMKNVMHSYGAFGLAAPQIGIPLQIIMVEVPAYIQKYFSSEVWKSREMELVPFTVIINPETRILNNAEVKFPEGCESLKGYSAVVPRYKEVSISGGTKQIVLLRTEQFTPSIRCSDLSLSYLSLKPDADKARQSDSRKDSKMEFSVSGTRSVRKVRWDAPVEGER</sequence>
<comment type="function">
    <text evidence="6 7">Removes the formyl group from the N-terminal Met of newly synthesized proteins.</text>
</comment>
<gene>
    <name evidence="9" type="ORF">DSTB1V02_LOCUS5516</name>
</gene>
<comment type="similarity">
    <text evidence="1 7">Belongs to the polypeptide deformylase family.</text>
</comment>
<evidence type="ECO:0000256" key="1">
    <source>
        <dbReference type="ARBA" id="ARBA00010759"/>
    </source>
</evidence>
<dbReference type="SUPFAM" id="SSF56420">
    <property type="entry name" value="Peptide deformylase"/>
    <property type="match status" value="1"/>
</dbReference>
<keyword evidence="10" id="KW-1185">Reference proteome</keyword>
<feature type="non-terminal residue" evidence="9">
    <location>
        <position position="1"/>
    </location>
</feature>
<dbReference type="PRINTS" id="PR01576">
    <property type="entry name" value="PDEFORMYLASE"/>
</dbReference>